<feature type="transmembrane region" description="Helical" evidence="8">
    <location>
        <begin position="229"/>
        <end position="250"/>
    </location>
</feature>
<dbReference type="Gene3D" id="1.10.3720.10">
    <property type="entry name" value="MetI-like"/>
    <property type="match status" value="1"/>
</dbReference>
<evidence type="ECO:0000256" key="7">
    <source>
        <dbReference type="ARBA" id="ARBA00023136"/>
    </source>
</evidence>
<sequence length="308" mass="34047">MSETAEAGPSPEEPPVVTREPHQWLGAALITPSLLFIGLLFLLPMGMTVWMSFHNWPLLGEPRFIGLENFSELMGDRRFWSSIRFTALYTVLVTSAIFLVAFPLALLVDRPLRIAGFFRTIYFMPVVIGFGAAATLWTWLLNPDNGVFAELLLRSGLVDAAPRPTESFWPALIVVILMVVWKQAGFTMVILLTGLQSVPDDVTEAAKIDGAGPLARFVRVTLPLMRNSIILALVLNVTWSMLAFDQFFIITQGGPRNSTVTAVFSIYLQSFSSYRLGYGSAMSLVLLVILVAISAMQMAIVNFRKAPE</sequence>
<evidence type="ECO:0000256" key="3">
    <source>
        <dbReference type="ARBA" id="ARBA00022448"/>
    </source>
</evidence>
<keyword evidence="6 8" id="KW-1133">Transmembrane helix</keyword>
<keyword evidence="3 8" id="KW-0813">Transport</keyword>
<keyword evidence="5 8" id="KW-0812">Transmembrane</keyword>
<evidence type="ECO:0000313" key="11">
    <source>
        <dbReference type="Proteomes" id="UP000215377"/>
    </source>
</evidence>
<keyword evidence="11" id="KW-1185">Reference proteome</keyword>
<gene>
    <name evidence="10" type="ORF">ATO3_09650</name>
</gene>
<dbReference type="SUPFAM" id="SSF161098">
    <property type="entry name" value="MetI-like"/>
    <property type="match status" value="1"/>
</dbReference>
<keyword evidence="7 8" id="KW-0472">Membrane</keyword>
<comment type="subcellular location">
    <subcellularLocation>
        <location evidence="1 8">Cell membrane</location>
        <topology evidence="1 8">Multi-pass membrane protein</topology>
    </subcellularLocation>
</comment>
<evidence type="ECO:0000259" key="9">
    <source>
        <dbReference type="PROSITE" id="PS50928"/>
    </source>
</evidence>
<feature type="transmembrane region" description="Helical" evidence="8">
    <location>
        <begin position="120"/>
        <end position="140"/>
    </location>
</feature>
<dbReference type="GO" id="GO:0055085">
    <property type="term" value="P:transmembrane transport"/>
    <property type="evidence" value="ECO:0007669"/>
    <property type="project" value="InterPro"/>
</dbReference>
<evidence type="ECO:0000256" key="5">
    <source>
        <dbReference type="ARBA" id="ARBA00022692"/>
    </source>
</evidence>
<proteinExistence type="inferred from homology"/>
<dbReference type="CDD" id="cd06261">
    <property type="entry name" value="TM_PBP2"/>
    <property type="match status" value="1"/>
</dbReference>
<organism evidence="10 11">
    <name type="scientific">Marinibacterium profundimaris</name>
    <dbReference type="NCBI Taxonomy" id="1679460"/>
    <lineage>
        <taxon>Bacteria</taxon>
        <taxon>Pseudomonadati</taxon>
        <taxon>Pseudomonadota</taxon>
        <taxon>Alphaproteobacteria</taxon>
        <taxon>Rhodobacterales</taxon>
        <taxon>Paracoccaceae</taxon>
        <taxon>Marinibacterium</taxon>
    </lineage>
</organism>
<evidence type="ECO:0000256" key="6">
    <source>
        <dbReference type="ARBA" id="ARBA00022989"/>
    </source>
</evidence>
<accession>A0A225NMP9</accession>
<evidence type="ECO:0000256" key="8">
    <source>
        <dbReference type="RuleBase" id="RU363032"/>
    </source>
</evidence>
<dbReference type="InterPro" id="IPR000515">
    <property type="entry name" value="MetI-like"/>
</dbReference>
<feature type="transmembrane region" description="Helical" evidence="8">
    <location>
        <begin position="87"/>
        <end position="108"/>
    </location>
</feature>
<dbReference type="InterPro" id="IPR035906">
    <property type="entry name" value="MetI-like_sf"/>
</dbReference>
<dbReference type="EMBL" id="AQQR01000003">
    <property type="protein sequence ID" value="OWU74844.1"/>
    <property type="molecule type" value="Genomic_DNA"/>
</dbReference>
<dbReference type="InterPro" id="IPR050809">
    <property type="entry name" value="UgpAE/MalFG_permease"/>
</dbReference>
<feature type="transmembrane region" description="Helical" evidence="8">
    <location>
        <begin position="168"/>
        <end position="192"/>
    </location>
</feature>
<feature type="transmembrane region" description="Helical" evidence="8">
    <location>
        <begin position="29"/>
        <end position="53"/>
    </location>
</feature>
<name>A0A225NMP9_9RHOB</name>
<reference evidence="10 11" key="1">
    <citation type="submission" date="2013-04" db="EMBL/GenBank/DDBJ databases">
        <title>Oceanicola sp. 22II1-22F33 Genome Sequencing.</title>
        <authorList>
            <person name="Lai Q."/>
            <person name="Li G."/>
            <person name="Shao Z."/>
        </authorList>
    </citation>
    <scope>NUCLEOTIDE SEQUENCE [LARGE SCALE GENOMIC DNA]</scope>
    <source>
        <strain evidence="10 11">22II1-22F33</strain>
    </source>
</reference>
<dbReference type="PANTHER" id="PTHR43227">
    <property type="entry name" value="BLL4140 PROTEIN"/>
    <property type="match status" value="1"/>
</dbReference>
<comment type="similarity">
    <text evidence="2 8">Belongs to the binding-protein-dependent transport system permease family.</text>
</comment>
<dbReference type="PANTHER" id="PTHR43227:SF11">
    <property type="entry name" value="BLL4140 PROTEIN"/>
    <property type="match status" value="1"/>
</dbReference>
<dbReference type="AlphaFoldDB" id="A0A225NMP9"/>
<evidence type="ECO:0000256" key="1">
    <source>
        <dbReference type="ARBA" id="ARBA00004651"/>
    </source>
</evidence>
<dbReference type="OrthoDB" id="9805108at2"/>
<evidence type="ECO:0000256" key="2">
    <source>
        <dbReference type="ARBA" id="ARBA00009306"/>
    </source>
</evidence>
<keyword evidence="4" id="KW-1003">Cell membrane</keyword>
<dbReference type="RefSeq" id="WP_088649643.1">
    <property type="nucleotide sequence ID" value="NZ_AQQR01000003.1"/>
</dbReference>
<feature type="transmembrane region" description="Helical" evidence="8">
    <location>
        <begin position="281"/>
        <end position="303"/>
    </location>
</feature>
<dbReference type="Pfam" id="PF00528">
    <property type="entry name" value="BPD_transp_1"/>
    <property type="match status" value="1"/>
</dbReference>
<dbReference type="GO" id="GO:0005886">
    <property type="term" value="C:plasma membrane"/>
    <property type="evidence" value="ECO:0007669"/>
    <property type="project" value="UniProtKB-SubCell"/>
</dbReference>
<dbReference type="Proteomes" id="UP000215377">
    <property type="component" value="Unassembled WGS sequence"/>
</dbReference>
<comment type="caution">
    <text evidence="10">The sequence shown here is derived from an EMBL/GenBank/DDBJ whole genome shotgun (WGS) entry which is preliminary data.</text>
</comment>
<evidence type="ECO:0000256" key="4">
    <source>
        <dbReference type="ARBA" id="ARBA00022475"/>
    </source>
</evidence>
<dbReference type="PROSITE" id="PS50928">
    <property type="entry name" value="ABC_TM1"/>
    <property type="match status" value="1"/>
</dbReference>
<protein>
    <submittedName>
        <fullName evidence="10">Sugar ABC transporter permease</fullName>
    </submittedName>
</protein>
<evidence type="ECO:0000313" key="10">
    <source>
        <dbReference type="EMBL" id="OWU74844.1"/>
    </source>
</evidence>
<feature type="domain" description="ABC transmembrane type-1" evidence="9">
    <location>
        <begin position="83"/>
        <end position="297"/>
    </location>
</feature>